<accession>A0ABS0B196</accession>
<comment type="caution">
    <text evidence="2">The sequence shown here is derived from an EMBL/GenBank/DDBJ whole genome shotgun (WGS) entry which is preliminary data.</text>
</comment>
<reference evidence="2 3" key="1">
    <citation type="submission" date="2020-01" db="EMBL/GenBank/DDBJ databases">
        <title>Draft genome sequence of Cand. Neptunochlamydia vexilliferae K9.</title>
        <authorList>
            <person name="Schulz F."/>
            <person name="Koestlbacher S."/>
            <person name="Wascher F."/>
            <person name="Pizzetti I."/>
            <person name="Horn M."/>
        </authorList>
    </citation>
    <scope>NUCLEOTIDE SEQUENCE [LARGE SCALE GENOMIC DNA]</scope>
    <source>
        <strain evidence="2 3">K9</strain>
    </source>
</reference>
<dbReference type="InterPro" id="IPR010330">
    <property type="entry name" value="CoiA_nuc"/>
</dbReference>
<sequence length="215" mass="25407">MSRPHLIIQKVLMRSLPGSVLEHPFPSIGRIADLVYFPKKLIFEVQCSPINLYEVRKRNEDYASLGFTVIWILHDRIFNKEILPPAEFYLRQKLAYYTSMNQFGQGFFYDQLDFLQGLKRVYKSPPHLLKSFLPRPFQAPFFFPKKLKQRRYYLIGDTADTLLKKNKGRWAQKLEKRFLPKKSFKARALVPLHYLLKKAADRPAVYIPLEGSIKR</sequence>
<dbReference type="Proteomes" id="UP001194714">
    <property type="component" value="Unassembled WGS sequence"/>
</dbReference>
<protein>
    <recommendedName>
        <fullName evidence="1">Competence protein CoiA nuclease-like domain-containing protein</fullName>
    </recommendedName>
</protein>
<dbReference type="EMBL" id="JAAEJV010000022">
    <property type="protein sequence ID" value="MBF5059451.1"/>
    <property type="molecule type" value="Genomic_DNA"/>
</dbReference>
<evidence type="ECO:0000259" key="1">
    <source>
        <dbReference type="Pfam" id="PF06054"/>
    </source>
</evidence>
<feature type="domain" description="Competence protein CoiA nuclease-like" evidence="1">
    <location>
        <begin position="19"/>
        <end position="81"/>
    </location>
</feature>
<proteinExistence type="predicted"/>
<gene>
    <name evidence="2" type="ORF">NEPTK9_000965</name>
</gene>
<organism evidence="2 3">
    <name type="scientific">Candidatus Neptunichlamydia vexilliferae</name>
    <dbReference type="NCBI Taxonomy" id="1651774"/>
    <lineage>
        <taxon>Bacteria</taxon>
        <taxon>Pseudomonadati</taxon>
        <taxon>Chlamydiota</taxon>
        <taxon>Chlamydiia</taxon>
        <taxon>Parachlamydiales</taxon>
        <taxon>Simkaniaceae</taxon>
        <taxon>Candidatus Neptunichlamydia</taxon>
    </lineage>
</organism>
<evidence type="ECO:0000313" key="3">
    <source>
        <dbReference type="Proteomes" id="UP001194714"/>
    </source>
</evidence>
<keyword evidence="3" id="KW-1185">Reference proteome</keyword>
<name>A0ABS0B196_9BACT</name>
<dbReference type="Pfam" id="PF06054">
    <property type="entry name" value="CoiA_nuc"/>
    <property type="match status" value="1"/>
</dbReference>
<evidence type="ECO:0000313" key="2">
    <source>
        <dbReference type="EMBL" id="MBF5059451.1"/>
    </source>
</evidence>